<keyword evidence="3" id="KW-1185">Reference proteome</keyword>
<organism evidence="2 3">
    <name type="scientific">Asticcacaulis biprosthecium C19</name>
    <dbReference type="NCBI Taxonomy" id="715226"/>
    <lineage>
        <taxon>Bacteria</taxon>
        <taxon>Pseudomonadati</taxon>
        <taxon>Pseudomonadota</taxon>
        <taxon>Alphaproteobacteria</taxon>
        <taxon>Caulobacterales</taxon>
        <taxon>Caulobacteraceae</taxon>
        <taxon>Asticcacaulis</taxon>
    </lineage>
</organism>
<reference evidence="3" key="1">
    <citation type="submission" date="2011-03" db="EMBL/GenBank/DDBJ databases">
        <title>Draft genome sequence of Brevundimonas diminuta.</title>
        <authorList>
            <person name="Brown P.J.B."/>
            <person name="Buechlein A."/>
            <person name="Hemmerich C."/>
            <person name="Brun Y.V."/>
        </authorList>
    </citation>
    <scope>NUCLEOTIDE SEQUENCE [LARGE SCALE GENOMIC DNA]</scope>
    <source>
        <strain evidence="3">C19</strain>
    </source>
</reference>
<dbReference type="AlphaFoldDB" id="F4QFX9"/>
<feature type="domain" description="Glycosyltransferase 2-like" evidence="1">
    <location>
        <begin position="15"/>
        <end position="173"/>
    </location>
</feature>
<proteinExistence type="predicted"/>
<dbReference type="InterPro" id="IPR001173">
    <property type="entry name" value="Glyco_trans_2-like"/>
</dbReference>
<dbReference type="CDD" id="cd00761">
    <property type="entry name" value="Glyco_tranf_GTA_type"/>
    <property type="match status" value="1"/>
</dbReference>
<dbReference type="EMBL" id="GL883076">
    <property type="protein sequence ID" value="EGF93790.1"/>
    <property type="molecule type" value="Genomic_DNA"/>
</dbReference>
<dbReference type="Gene3D" id="3.90.550.10">
    <property type="entry name" value="Spore Coat Polysaccharide Biosynthesis Protein SpsA, Chain A"/>
    <property type="match status" value="1"/>
</dbReference>
<gene>
    <name evidence="2" type="ORF">ABI_00220</name>
</gene>
<dbReference type="InterPro" id="IPR050834">
    <property type="entry name" value="Glycosyltransf_2"/>
</dbReference>
<evidence type="ECO:0000313" key="2">
    <source>
        <dbReference type="EMBL" id="EGF93790.1"/>
    </source>
</evidence>
<dbReference type="HOGENOM" id="CLU_025996_3_0_5"/>
<evidence type="ECO:0000259" key="1">
    <source>
        <dbReference type="Pfam" id="PF00535"/>
    </source>
</evidence>
<dbReference type="InterPro" id="IPR029044">
    <property type="entry name" value="Nucleotide-diphossugar_trans"/>
</dbReference>
<dbReference type="Proteomes" id="UP000006512">
    <property type="component" value="Unassembled WGS sequence"/>
</dbReference>
<sequence>MSENVQASTGATDVCVIIPTFRRPEGLKRALGSVAAQVGLDQINLSVIVCDNSPDAGARSFVEAYPIHYFLKYVHEPRPGVANARNHAVAVCEASYVAFLDDDEEAPQDWISNLVQIQERFAADVVFGPVYARLSSPTTRYDSYFASFFSRIGAAESEVLSSYYGCGNSLISRNCMIGPQPFSTELNDFGGEDDQLFHRLMQDGAQFAWAADAFVYEDVPPSRKRLSYTLRRAFNFGQGPSYTAAKAGKTWSAVAWMLKGLIQATVMTPIGLILLLLRRPEAAPTLDKAVRGLGKLIWFVSFRFYGSALLSKRDINTSNETKTLSISN</sequence>
<dbReference type="GO" id="GO:0016740">
    <property type="term" value="F:transferase activity"/>
    <property type="evidence" value="ECO:0007669"/>
    <property type="project" value="UniProtKB-KW"/>
</dbReference>
<dbReference type="SUPFAM" id="SSF53448">
    <property type="entry name" value="Nucleotide-diphospho-sugar transferases"/>
    <property type="match status" value="1"/>
</dbReference>
<dbReference type="RefSeq" id="WP_006270753.1">
    <property type="nucleotide sequence ID" value="NZ_GL883076.1"/>
</dbReference>
<protein>
    <submittedName>
        <fullName evidence="2">Glycosyl transferase family 2 family protein</fullName>
    </submittedName>
</protein>
<name>F4QFX9_9CAUL</name>
<dbReference type="Pfam" id="PF00535">
    <property type="entry name" value="Glycos_transf_2"/>
    <property type="match status" value="1"/>
</dbReference>
<dbReference type="eggNOG" id="COG1215">
    <property type="taxonomic scope" value="Bacteria"/>
</dbReference>
<evidence type="ECO:0000313" key="3">
    <source>
        <dbReference type="Proteomes" id="UP000006512"/>
    </source>
</evidence>
<accession>F4QFX9</accession>
<keyword evidence="2" id="KW-0808">Transferase</keyword>
<dbReference type="PANTHER" id="PTHR43685">
    <property type="entry name" value="GLYCOSYLTRANSFERASE"/>
    <property type="match status" value="1"/>
</dbReference>
<dbReference type="PANTHER" id="PTHR43685:SF3">
    <property type="entry name" value="SLR2126 PROTEIN"/>
    <property type="match status" value="1"/>
</dbReference>
<dbReference type="STRING" id="715226.ABI_00220"/>